<dbReference type="Pfam" id="PF01476">
    <property type="entry name" value="LysM"/>
    <property type="match status" value="1"/>
</dbReference>
<keyword evidence="4" id="KW-0378">Hydrolase</keyword>
<organism evidence="4 5">
    <name type="scientific">Pseudooceanicola antarcticus</name>
    <dbReference type="NCBI Taxonomy" id="1247613"/>
    <lineage>
        <taxon>Bacteria</taxon>
        <taxon>Pseudomonadati</taxon>
        <taxon>Pseudomonadota</taxon>
        <taxon>Alphaproteobacteria</taxon>
        <taxon>Rhodobacterales</taxon>
        <taxon>Paracoccaceae</taxon>
        <taxon>Pseudooceanicola</taxon>
    </lineage>
</organism>
<proteinExistence type="predicted"/>
<feature type="compositionally biased region" description="Basic and acidic residues" evidence="1">
    <location>
        <begin position="270"/>
        <end position="281"/>
    </location>
</feature>
<accession>A0A285J1T1</accession>
<evidence type="ECO:0000313" key="6">
    <source>
        <dbReference type="Proteomes" id="UP000231702"/>
    </source>
</evidence>
<sequence length="408" mass="42638">MRIEQMTGQELRPARLLAATCILALVAGCTFDSDLRGGLDGFSTADAARNAAAPRPAPDNRGIISYPNYQVAVARRDDRVADVAYRIGSDPASLARYNGLEIDSRLREGEILALPSRVAEPSPATGAAGTGPILSPGGVDIASMAGSAIDRAAGNEVAVATLPPSTPGEPARQVGNEPIRHQVRRGETAYTIARTYGVSVRALADWNGLDSQFTIREGQFLLIPLVAEDGSSRSAPATTTEAPGSGSATPVPPSASQPLPQEQPLSQAEAKAKAEEDKQDLAPDLSGEQVQASTLFDYPLRGRIIREFERGKSDGINLAADPGTPVKAAAAGSVAVILEDTDGGLVVGIKHEDNLLTLYSNITGVTVAKGDTVSRGQQIGALPAGNQAYLIFQVRRGMTPLDPMDFLP</sequence>
<dbReference type="SUPFAM" id="SSF51261">
    <property type="entry name" value="Duplicated hybrid motif"/>
    <property type="match status" value="1"/>
</dbReference>
<dbReference type="Gene3D" id="3.10.350.10">
    <property type="entry name" value="LysM domain"/>
    <property type="match status" value="1"/>
</dbReference>
<dbReference type="PANTHER" id="PTHR21666">
    <property type="entry name" value="PEPTIDASE-RELATED"/>
    <property type="match status" value="1"/>
</dbReference>
<dbReference type="Gene3D" id="2.70.70.10">
    <property type="entry name" value="Glucose Permease (Domain IIA)"/>
    <property type="match status" value="1"/>
</dbReference>
<dbReference type="InterPro" id="IPR050570">
    <property type="entry name" value="Cell_wall_metabolism_enzyme"/>
</dbReference>
<dbReference type="OrthoDB" id="9795421at2"/>
<dbReference type="PROSITE" id="PS51782">
    <property type="entry name" value="LYSM"/>
    <property type="match status" value="1"/>
</dbReference>
<dbReference type="InterPro" id="IPR036779">
    <property type="entry name" value="LysM_dom_sf"/>
</dbReference>
<evidence type="ECO:0000259" key="2">
    <source>
        <dbReference type="PROSITE" id="PS51782"/>
    </source>
</evidence>
<dbReference type="CDD" id="cd00118">
    <property type="entry name" value="LysM"/>
    <property type="match status" value="1"/>
</dbReference>
<dbReference type="EMBL" id="PGTD01000015">
    <property type="protein sequence ID" value="PJE29812.1"/>
    <property type="molecule type" value="Genomic_DNA"/>
</dbReference>
<dbReference type="Proteomes" id="UP000231655">
    <property type="component" value="Unassembled WGS sequence"/>
</dbReference>
<evidence type="ECO:0000313" key="3">
    <source>
        <dbReference type="EMBL" id="PJE29812.1"/>
    </source>
</evidence>
<feature type="region of interest" description="Disordered" evidence="1">
    <location>
        <begin position="231"/>
        <end position="286"/>
    </location>
</feature>
<reference evidence="4 5" key="1">
    <citation type="submission" date="2017-09" db="EMBL/GenBank/DDBJ databases">
        <authorList>
            <person name="Ehlers B."/>
            <person name="Leendertz F.H."/>
        </authorList>
    </citation>
    <scope>NUCLEOTIDE SEQUENCE [LARGE SCALE GENOMIC DNA]</scope>
    <source>
        <strain evidence="4 5">CGMCC 1.12662</strain>
    </source>
</reference>
<reference evidence="3 6" key="2">
    <citation type="journal article" date="2018" name="Int. J. Syst. Evol. Microbiol.">
        <title>Pseudooceanicola lipolyticus sp. nov., a marine alphaproteobacterium, reclassification of Oceanicola flagellatus as Pseudooceanicola flagellatus comb. nov. and emended description of the genus Pseudooceanicola.</title>
        <authorList>
            <person name="Huang M.-M."/>
            <person name="Guo L.-L."/>
            <person name="Wu Y.-H."/>
            <person name="Lai Q.-L."/>
            <person name="Shao Z.-Z."/>
            <person name="Wang C.-S."/>
            <person name="Wu M."/>
            <person name="Xu X.-W."/>
        </authorList>
    </citation>
    <scope>NUCLEOTIDE SEQUENCE [LARGE SCALE GENOMIC DNA]</scope>
    <source>
        <strain evidence="3 6">Ar-45</strain>
    </source>
</reference>
<gene>
    <name evidence="3" type="ORF">CVM39_07875</name>
    <name evidence="4" type="ORF">SAMN06297129_2786</name>
</gene>
<dbReference type="Pfam" id="PF01551">
    <property type="entry name" value="Peptidase_M23"/>
    <property type="match status" value="1"/>
</dbReference>
<feature type="compositionally biased region" description="Polar residues" evidence="1">
    <location>
        <begin position="232"/>
        <end position="248"/>
    </location>
</feature>
<keyword evidence="6" id="KW-1185">Reference proteome</keyword>
<evidence type="ECO:0000313" key="5">
    <source>
        <dbReference type="Proteomes" id="UP000231655"/>
    </source>
</evidence>
<dbReference type="Proteomes" id="UP000231702">
    <property type="component" value="Unassembled WGS sequence"/>
</dbReference>
<feature type="domain" description="LysM" evidence="2">
    <location>
        <begin position="179"/>
        <end position="223"/>
    </location>
</feature>
<dbReference type="InterPro" id="IPR011055">
    <property type="entry name" value="Dup_hybrid_motif"/>
</dbReference>
<dbReference type="CDD" id="cd12797">
    <property type="entry name" value="M23_peptidase"/>
    <property type="match status" value="1"/>
</dbReference>
<dbReference type="SMART" id="SM00257">
    <property type="entry name" value="LysM"/>
    <property type="match status" value="1"/>
</dbReference>
<dbReference type="InterPro" id="IPR018392">
    <property type="entry name" value="LysM"/>
</dbReference>
<feature type="compositionally biased region" description="Low complexity" evidence="1">
    <location>
        <begin position="256"/>
        <end position="269"/>
    </location>
</feature>
<dbReference type="AlphaFoldDB" id="A0A285J1T1"/>
<evidence type="ECO:0000256" key="1">
    <source>
        <dbReference type="SAM" id="MobiDB-lite"/>
    </source>
</evidence>
<dbReference type="EMBL" id="OBEA01000005">
    <property type="protein sequence ID" value="SNY54269.1"/>
    <property type="molecule type" value="Genomic_DNA"/>
</dbReference>
<dbReference type="InterPro" id="IPR016047">
    <property type="entry name" value="M23ase_b-sheet_dom"/>
</dbReference>
<evidence type="ECO:0000313" key="4">
    <source>
        <dbReference type="EMBL" id="SNY54269.1"/>
    </source>
</evidence>
<dbReference type="PROSITE" id="PS51257">
    <property type="entry name" value="PROKAR_LIPOPROTEIN"/>
    <property type="match status" value="1"/>
</dbReference>
<protein>
    <submittedName>
        <fullName evidence="4">Murein DD-endopeptidase MepM and murein hydrolase activator NlpD, contain LysM domain</fullName>
    </submittedName>
    <submittedName>
        <fullName evidence="3">Peptidase M23</fullName>
    </submittedName>
</protein>
<dbReference type="GO" id="GO:0004222">
    <property type="term" value="F:metalloendopeptidase activity"/>
    <property type="evidence" value="ECO:0007669"/>
    <property type="project" value="TreeGrafter"/>
</dbReference>
<dbReference type="PANTHER" id="PTHR21666:SF270">
    <property type="entry name" value="MUREIN HYDROLASE ACTIVATOR ENVC"/>
    <property type="match status" value="1"/>
</dbReference>
<name>A0A285J1T1_9RHOB</name>